<evidence type="ECO:0000313" key="3">
    <source>
        <dbReference type="EMBL" id="PHP52625.1"/>
    </source>
</evidence>
<keyword evidence="4" id="KW-1185">Reference proteome</keyword>
<protein>
    <submittedName>
        <fullName evidence="3">Uncharacterized protein</fullName>
    </submittedName>
</protein>
<evidence type="ECO:0000313" key="4">
    <source>
        <dbReference type="Proteomes" id="UP000194577"/>
    </source>
</evidence>
<reference evidence="3 4" key="1">
    <citation type="submission" date="2017-10" db="EMBL/GenBank/DDBJ databases">
        <title>Draft genome sequence of cellulolytic Actinomyces sp CtC72 isolated from cattle rumen fluid.</title>
        <authorList>
            <person name="Joshi A.J."/>
            <person name="Vasudevan G."/>
            <person name="Lanjekar V.B."/>
            <person name="Hivarkar S."/>
            <person name="Engineer A."/>
            <person name="Pore S.D."/>
            <person name="Dhakephalkar P.K."/>
            <person name="Dagar S."/>
        </authorList>
    </citation>
    <scope>NUCLEOTIDE SEQUENCE [LARGE SCALE GENOMIC DNA]</scope>
    <source>
        <strain evidence="4">CtC72</strain>
    </source>
</reference>
<organism evidence="3 4">
    <name type="scientific">Actinomyces ruminis</name>
    <dbReference type="NCBI Taxonomy" id="1937003"/>
    <lineage>
        <taxon>Bacteria</taxon>
        <taxon>Bacillati</taxon>
        <taxon>Actinomycetota</taxon>
        <taxon>Actinomycetes</taxon>
        <taxon>Actinomycetales</taxon>
        <taxon>Actinomycetaceae</taxon>
        <taxon>Actinomyces</taxon>
    </lineage>
</organism>
<accession>A0ABX4MB01</accession>
<feature type="compositionally biased region" description="Low complexity" evidence="1">
    <location>
        <begin position="359"/>
        <end position="392"/>
    </location>
</feature>
<feature type="transmembrane region" description="Helical" evidence="2">
    <location>
        <begin position="27"/>
        <end position="46"/>
    </location>
</feature>
<evidence type="ECO:0000256" key="2">
    <source>
        <dbReference type="SAM" id="Phobius"/>
    </source>
</evidence>
<keyword evidence="2" id="KW-0812">Transmembrane</keyword>
<sequence>MGIACCCIAAIVLICSTGRMGPLAAGVAIVGTITALLGAGIVISALRGRRGGWMTAAGWLAVLVALPTVAIGANMSGTVLSARDFTHGAPNNTVTLTWDDLEPQLAAGDGNADMVVDLGDYAVGSVVLDLRDMPAGAEPHTRARLSVGVGDVKVRTATGQNLAVDAEVGMGEFTADFKDNWLADGQPVSDGGYWQEDRYRVDGTSINNYGVAHWQVDETTSVTSPAARTSGTALMLDIEVGTGNVRIDEQPSEVTWYGNQNNEVWIVWYWVDADGDSHEELPVPGMTHDAIDDDTASICANAAADARATEAATEDGAEDEDPYEDDYWDGSWYDVSSLTGAGREAWDNCVSEALESGSSPIADAQAEASASPSAQPSGEPSAAATATPTATD</sequence>
<comment type="caution">
    <text evidence="3">The sequence shown here is derived from an EMBL/GenBank/DDBJ whole genome shotgun (WGS) entry which is preliminary data.</text>
</comment>
<evidence type="ECO:0000256" key="1">
    <source>
        <dbReference type="SAM" id="MobiDB-lite"/>
    </source>
</evidence>
<proteinExistence type="predicted"/>
<keyword evidence="2" id="KW-0472">Membrane</keyword>
<gene>
    <name evidence="3" type="ORF">BW737_009110</name>
</gene>
<feature type="region of interest" description="Disordered" evidence="1">
    <location>
        <begin position="307"/>
        <end position="328"/>
    </location>
</feature>
<dbReference type="Proteomes" id="UP000194577">
    <property type="component" value="Unassembled WGS sequence"/>
</dbReference>
<dbReference type="EMBL" id="MTPX02000042">
    <property type="protein sequence ID" value="PHP52625.1"/>
    <property type="molecule type" value="Genomic_DNA"/>
</dbReference>
<feature type="compositionally biased region" description="Acidic residues" evidence="1">
    <location>
        <begin position="312"/>
        <end position="328"/>
    </location>
</feature>
<feature type="region of interest" description="Disordered" evidence="1">
    <location>
        <begin position="356"/>
        <end position="392"/>
    </location>
</feature>
<name>A0ABX4MB01_9ACTO</name>
<feature type="transmembrane region" description="Helical" evidence="2">
    <location>
        <begin position="53"/>
        <end position="73"/>
    </location>
</feature>
<keyword evidence="2" id="KW-1133">Transmembrane helix</keyword>